<name>A0ABQ5HKE6_9ASTR</name>
<sequence>MHFLQPALAERPLKFAVHPRGITGWVNGGRKLCTIMDTLTQWEPHSMLAATFSGRHTACKDILYSSLLVTHKTSNNKDNQSVGVGVNKVDPNKRVPTHLSGLSLEFLEEHFRLRPSRPRKVLSMVERGLRLSSPIENIDDIAKAEFYNPQARQVAEKEKHDTLLLEGNLAAIEAKQMDARKAKRAKFVV</sequence>
<comment type="caution">
    <text evidence="1">The sequence shown here is derived from an EMBL/GenBank/DDBJ whole genome shotgun (WGS) entry which is preliminary data.</text>
</comment>
<reference evidence="1" key="1">
    <citation type="journal article" date="2022" name="Int. J. Mol. Sci.">
        <title>Draft Genome of Tanacetum Coccineum: Genomic Comparison of Closely Related Tanacetum-Family Plants.</title>
        <authorList>
            <person name="Yamashiro T."/>
            <person name="Shiraishi A."/>
            <person name="Nakayama K."/>
            <person name="Satake H."/>
        </authorList>
    </citation>
    <scope>NUCLEOTIDE SEQUENCE</scope>
</reference>
<organism evidence="1 2">
    <name type="scientific">Tanacetum coccineum</name>
    <dbReference type="NCBI Taxonomy" id="301880"/>
    <lineage>
        <taxon>Eukaryota</taxon>
        <taxon>Viridiplantae</taxon>
        <taxon>Streptophyta</taxon>
        <taxon>Embryophyta</taxon>
        <taxon>Tracheophyta</taxon>
        <taxon>Spermatophyta</taxon>
        <taxon>Magnoliopsida</taxon>
        <taxon>eudicotyledons</taxon>
        <taxon>Gunneridae</taxon>
        <taxon>Pentapetalae</taxon>
        <taxon>asterids</taxon>
        <taxon>campanulids</taxon>
        <taxon>Asterales</taxon>
        <taxon>Asteraceae</taxon>
        <taxon>Asteroideae</taxon>
        <taxon>Anthemideae</taxon>
        <taxon>Anthemidinae</taxon>
        <taxon>Tanacetum</taxon>
    </lineage>
</organism>
<reference evidence="1" key="2">
    <citation type="submission" date="2022-01" db="EMBL/GenBank/DDBJ databases">
        <authorList>
            <person name="Yamashiro T."/>
            <person name="Shiraishi A."/>
            <person name="Satake H."/>
            <person name="Nakayama K."/>
        </authorList>
    </citation>
    <scope>NUCLEOTIDE SEQUENCE</scope>
</reference>
<keyword evidence="2" id="KW-1185">Reference proteome</keyword>
<evidence type="ECO:0000313" key="1">
    <source>
        <dbReference type="EMBL" id="GJT88370.1"/>
    </source>
</evidence>
<dbReference type="Proteomes" id="UP001151760">
    <property type="component" value="Unassembled WGS sequence"/>
</dbReference>
<proteinExistence type="predicted"/>
<accession>A0ABQ5HKE6</accession>
<gene>
    <name evidence="1" type="ORF">Tco_1070087</name>
</gene>
<protein>
    <submittedName>
        <fullName evidence="1">Uncharacterized protein</fullName>
    </submittedName>
</protein>
<evidence type="ECO:0000313" key="2">
    <source>
        <dbReference type="Proteomes" id="UP001151760"/>
    </source>
</evidence>
<dbReference type="EMBL" id="BQNB010019724">
    <property type="protein sequence ID" value="GJT88370.1"/>
    <property type="molecule type" value="Genomic_DNA"/>
</dbReference>